<dbReference type="Pfam" id="PF24068">
    <property type="entry name" value="TPD1_C"/>
    <property type="match status" value="1"/>
</dbReference>
<feature type="chain" id="PRO_5010539858" evidence="2">
    <location>
        <begin position="21"/>
        <end position="120"/>
    </location>
</feature>
<reference evidence="3" key="1">
    <citation type="journal article" date="2013" name="Genome Biol.">
        <title>Reference genomes and transcriptomes of Nicotiana sylvestris and Nicotiana tomentosiformis.</title>
        <authorList>
            <person name="Sierro N."/>
            <person name="Battey J.N."/>
            <person name="Ouadi S."/>
            <person name="Bovet L."/>
            <person name="Goepfert S."/>
            <person name="Bakaher N."/>
            <person name="Peitsch M.C."/>
            <person name="Ivanov N.V."/>
        </authorList>
    </citation>
    <scope>NUCLEOTIDE SEQUENCE [LARGE SCALE GENOMIC DNA]</scope>
</reference>
<evidence type="ECO:0000313" key="4">
    <source>
        <dbReference type="RefSeq" id="XP_009778158.1"/>
    </source>
</evidence>
<dbReference type="InterPro" id="IPR040361">
    <property type="entry name" value="TPD1"/>
</dbReference>
<feature type="signal peptide" evidence="2">
    <location>
        <begin position="1"/>
        <end position="20"/>
    </location>
</feature>
<evidence type="ECO:0000313" key="3">
    <source>
        <dbReference type="Proteomes" id="UP000189701"/>
    </source>
</evidence>
<keyword evidence="3" id="KW-1185">Reference proteome</keyword>
<evidence type="ECO:0000256" key="1">
    <source>
        <dbReference type="ARBA" id="ARBA00022729"/>
    </source>
</evidence>
<dbReference type="AlphaFoldDB" id="A0A1U7WHN6"/>
<dbReference type="PANTHER" id="PTHR33184">
    <property type="entry name" value="PROTEIN TAPETUM DETERMINANT 1-LIKE-RELATED"/>
    <property type="match status" value="1"/>
</dbReference>
<name>A0A1U7WHN6_NICSY</name>
<protein>
    <submittedName>
        <fullName evidence="4">Uncharacterized protein LOC104227579</fullName>
    </submittedName>
</protein>
<dbReference type="Proteomes" id="UP000189701">
    <property type="component" value="Unplaced"/>
</dbReference>
<reference evidence="4" key="2">
    <citation type="submission" date="2025-08" db="UniProtKB">
        <authorList>
            <consortium name="RefSeq"/>
        </authorList>
    </citation>
    <scope>IDENTIFICATION</scope>
    <source>
        <tissue evidence="4">Leaf</tissue>
    </source>
</reference>
<proteinExistence type="predicted"/>
<organism evidence="3 4">
    <name type="scientific">Nicotiana sylvestris</name>
    <name type="common">Wood tobacco</name>
    <name type="synonym">South American tobacco</name>
    <dbReference type="NCBI Taxonomy" id="4096"/>
    <lineage>
        <taxon>Eukaryota</taxon>
        <taxon>Viridiplantae</taxon>
        <taxon>Streptophyta</taxon>
        <taxon>Embryophyta</taxon>
        <taxon>Tracheophyta</taxon>
        <taxon>Spermatophyta</taxon>
        <taxon>Magnoliopsida</taxon>
        <taxon>eudicotyledons</taxon>
        <taxon>Gunneridae</taxon>
        <taxon>Pentapetalae</taxon>
        <taxon>asterids</taxon>
        <taxon>lamiids</taxon>
        <taxon>Solanales</taxon>
        <taxon>Solanaceae</taxon>
        <taxon>Nicotianoideae</taxon>
        <taxon>Nicotianeae</taxon>
        <taxon>Nicotiana</taxon>
    </lineage>
</organism>
<keyword evidence="1 2" id="KW-0732">Signal</keyword>
<dbReference type="RefSeq" id="XP_009778158.1">
    <property type="nucleotide sequence ID" value="XM_009779856.1"/>
</dbReference>
<dbReference type="GO" id="GO:0001709">
    <property type="term" value="P:cell fate determination"/>
    <property type="evidence" value="ECO:0007669"/>
    <property type="project" value="TreeGrafter"/>
</dbReference>
<dbReference type="STRING" id="4096.A0A1U7WHN6"/>
<evidence type="ECO:0000256" key="2">
    <source>
        <dbReference type="SAM" id="SignalP"/>
    </source>
</evidence>
<gene>
    <name evidence="4" type="primary">LOC104227579</name>
</gene>
<dbReference type="eggNOG" id="ENOG502SSJ7">
    <property type="taxonomic scope" value="Eukaryota"/>
</dbReference>
<sequence>MTSFPVLFISFLLIIKGNHCQRCSFADIIMEQNQTEIIVHSMPEFKVTLFNACPCLQTNIILNCTDFKSAEKIEPNVLVINGSKCSLPKGTFIPPFTGYVFSYAWDSLFPFKPLSSNPVC</sequence>
<accession>A0A1U7WHN6</accession>
<dbReference type="PANTHER" id="PTHR33184:SF72">
    <property type="entry name" value="BETA-1,3-N-ACETYLGLUCOSAMINYLTRANSFERASE FAMILY PROTEIN"/>
    <property type="match status" value="1"/>
</dbReference>